<name>A0ABC9FWS1_9POAL</name>
<dbReference type="Proteomes" id="UP001497457">
    <property type="component" value="Chromosome 7b"/>
</dbReference>
<dbReference type="InterPro" id="IPR055411">
    <property type="entry name" value="LRR_FXL15/At3g58940/PEG3-like"/>
</dbReference>
<dbReference type="PANTHER" id="PTHR34709">
    <property type="entry name" value="OS10G0396666 PROTEIN"/>
    <property type="match status" value="1"/>
</dbReference>
<reference evidence="3" key="1">
    <citation type="submission" date="2024-06" db="EMBL/GenBank/DDBJ databases">
        <authorList>
            <person name="Ryan C."/>
        </authorList>
    </citation>
    <scope>NUCLEOTIDE SEQUENCE [LARGE SCALE GENOMIC DNA]</scope>
</reference>
<dbReference type="AlphaFoldDB" id="A0ABC9FWS1"/>
<reference evidence="2 3" key="2">
    <citation type="submission" date="2024-10" db="EMBL/GenBank/DDBJ databases">
        <authorList>
            <person name="Ryan C."/>
        </authorList>
    </citation>
    <scope>NUCLEOTIDE SEQUENCE [LARGE SCALE GENOMIC DNA]</scope>
</reference>
<evidence type="ECO:0000259" key="1">
    <source>
        <dbReference type="Pfam" id="PF24758"/>
    </source>
</evidence>
<evidence type="ECO:0000313" key="3">
    <source>
        <dbReference type="Proteomes" id="UP001497457"/>
    </source>
</evidence>
<sequence>MAAVGSCGKCHADQVSAPCCHWGLLRRFRRLRRRGPDGGEEDHINRLPDDVLRLFLARLSCARAAAHTGPRGGEKVKFLGFLEPCTGLVSRRWSNLWATLPELTFHNTAPGQVEAALARVTRPSLSLLDIHVPKHHPVEPPGVASLLRSAARLAPAELKIALSGSAADIQSRYRSPHPHYFYHVDPVEVDLPCFDRATSISISISISTLIPVIRLVLPPAGDFLKLESLSLSSCDVGSIASLLPRCPSLRKLRIHSSRLVSITGHSPSLEELDVSTQEVLQRVDIRAPLLKKLKIYATSCISKEFSLSYSAPKLEELFWSCGHDSSPDVGHSMWHLSSSMLETPTPLGDRQLAANDKETTCLQSSQHCPRFDMAELCIWLRGITEYDVPRSFRQLMSQLPVAKFSVLELDISTRGHSYGEVVLHLLMICSTAQRLKIELFAVEVEECSVDCNCDEPNNWRDQTFPMADLKEVEIQDFKGKAQEIDLLKVIFRSATMLERVAIELYYEVSPSDNRYMETLGILEAHPSVKSTISTSTIRSVF</sequence>
<organism evidence="2 3">
    <name type="scientific">Urochloa decumbens</name>
    <dbReference type="NCBI Taxonomy" id="240449"/>
    <lineage>
        <taxon>Eukaryota</taxon>
        <taxon>Viridiplantae</taxon>
        <taxon>Streptophyta</taxon>
        <taxon>Embryophyta</taxon>
        <taxon>Tracheophyta</taxon>
        <taxon>Spermatophyta</taxon>
        <taxon>Magnoliopsida</taxon>
        <taxon>Liliopsida</taxon>
        <taxon>Poales</taxon>
        <taxon>Poaceae</taxon>
        <taxon>PACMAD clade</taxon>
        <taxon>Panicoideae</taxon>
        <taxon>Panicodae</taxon>
        <taxon>Paniceae</taxon>
        <taxon>Melinidinae</taxon>
        <taxon>Urochloa</taxon>
    </lineage>
</organism>
<gene>
    <name evidence="2" type="ORF">URODEC1_LOCUS109644</name>
</gene>
<dbReference type="InterPro" id="IPR032675">
    <property type="entry name" value="LRR_dom_sf"/>
</dbReference>
<accession>A0ABC9FWS1</accession>
<dbReference type="Gene3D" id="3.80.10.10">
    <property type="entry name" value="Ribonuclease Inhibitor"/>
    <property type="match status" value="1"/>
</dbReference>
<dbReference type="Pfam" id="PF24758">
    <property type="entry name" value="LRR_At5g56370"/>
    <property type="match status" value="1"/>
</dbReference>
<dbReference type="EMBL" id="OZ075117">
    <property type="protein sequence ID" value="CAL5082974.1"/>
    <property type="molecule type" value="Genomic_DNA"/>
</dbReference>
<protein>
    <recommendedName>
        <fullName evidence="1">F-box/LRR-repeat protein 15/At3g58940/PEG3-like LRR domain-containing protein</fullName>
    </recommendedName>
</protein>
<dbReference type="SUPFAM" id="SSF52058">
    <property type="entry name" value="L domain-like"/>
    <property type="match status" value="1"/>
</dbReference>
<evidence type="ECO:0000313" key="2">
    <source>
        <dbReference type="EMBL" id="CAL5082974.1"/>
    </source>
</evidence>
<keyword evidence="3" id="KW-1185">Reference proteome</keyword>
<dbReference type="PANTHER" id="PTHR34709:SF62">
    <property type="entry name" value="OS12G0545400 PROTEIN"/>
    <property type="match status" value="1"/>
</dbReference>
<feature type="domain" description="F-box/LRR-repeat protein 15/At3g58940/PEG3-like LRR" evidence="1">
    <location>
        <begin position="217"/>
        <end position="316"/>
    </location>
</feature>
<dbReference type="InterPro" id="IPR055312">
    <property type="entry name" value="FBL15-like"/>
</dbReference>
<proteinExistence type="predicted"/>